<feature type="chain" id="PRO_5004067760" description="Protein OS-9 homolog" evidence="9">
    <location>
        <begin position="22"/>
        <end position="495"/>
    </location>
</feature>
<comment type="similarity">
    <text evidence="2">Belongs to the OS-9 family.</text>
</comment>
<dbReference type="AlphaFoldDB" id="M5GGG0"/>
<evidence type="ECO:0000313" key="12">
    <source>
        <dbReference type="Proteomes" id="UP000030653"/>
    </source>
</evidence>
<dbReference type="InterPro" id="IPR044865">
    <property type="entry name" value="MRH_dom"/>
</dbReference>
<keyword evidence="6" id="KW-0256">Endoplasmic reticulum</keyword>
<dbReference type="PROSITE" id="PS51914">
    <property type="entry name" value="MRH"/>
    <property type="match status" value="1"/>
</dbReference>
<evidence type="ECO:0000256" key="1">
    <source>
        <dbReference type="ARBA" id="ARBA00004367"/>
    </source>
</evidence>
<evidence type="ECO:0000313" key="11">
    <source>
        <dbReference type="EMBL" id="EJU05423.1"/>
    </source>
</evidence>
<keyword evidence="4 9" id="KW-0732">Signal</keyword>
<dbReference type="EMBL" id="JH795856">
    <property type="protein sequence ID" value="EJU05423.1"/>
    <property type="molecule type" value="Genomic_DNA"/>
</dbReference>
<dbReference type="PANTHER" id="PTHR15414">
    <property type="entry name" value="OS-9-RELATED"/>
    <property type="match status" value="1"/>
</dbReference>
<evidence type="ECO:0000256" key="8">
    <source>
        <dbReference type="SAM" id="MobiDB-lite"/>
    </source>
</evidence>
<feature type="region of interest" description="Disordered" evidence="8">
    <location>
        <begin position="424"/>
        <end position="495"/>
    </location>
</feature>
<dbReference type="GeneID" id="63684715"/>
<dbReference type="Proteomes" id="UP000030653">
    <property type="component" value="Unassembled WGS sequence"/>
</dbReference>
<dbReference type="OrthoDB" id="3366633at2759"/>
<dbReference type="SUPFAM" id="SSF50911">
    <property type="entry name" value="Mannose 6-phosphate receptor domain"/>
    <property type="match status" value="1"/>
</dbReference>
<feature type="compositionally biased region" description="Basic and acidic residues" evidence="8">
    <location>
        <begin position="482"/>
        <end position="495"/>
    </location>
</feature>
<dbReference type="Gene3D" id="2.70.130.10">
    <property type="entry name" value="Mannose-6-phosphate receptor binding domain"/>
    <property type="match status" value="1"/>
</dbReference>
<proteinExistence type="inferred from homology"/>
<dbReference type="HOGENOM" id="CLU_025069_0_0_1"/>
<dbReference type="RefSeq" id="XP_040632317.1">
    <property type="nucleotide sequence ID" value="XM_040769653.1"/>
</dbReference>
<keyword evidence="12" id="KW-1185">Reference proteome</keyword>
<evidence type="ECO:0000256" key="4">
    <source>
        <dbReference type="ARBA" id="ARBA00022729"/>
    </source>
</evidence>
<dbReference type="STRING" id="1858805.M5GGG0"/>
<evidence type="ECO:0000256" key="9">
    <source>
        <dbReference type="SAM" id="SignalP"/>
    </source>
</evidence>
<dbReference type="GO" id="GO:0030246">
    <property type="term" value="F:carbohydrate binding"/>
    <property type="evidence" value="ECO:0007669"/>
    <property type="project" value="UniProtKB-KW"/>
</dbReference>
<evidence type="ECO:0000256" key="3">
    <source>
        <dbReference type="ARBA" id="ARBA00018727"/>
    </source>
</evidence>
<feature type="domain" description="MRH" evidence="10">
    <location>
        <begin position="146"/>
        <end position="283"/>
    </location>
</feature>
<dbReference type="GO" id="GO:0030970">
    <property type="term" value="P:retrograde protein transport, ER to cytosol"/>
    <property type="evidence" value="ECO:0007669"/>
    <property type="project" value="TreeGrafter"/>
</dbReference>
<reference evidence="11 12" key="1">
    <citation type="journal article" date="2012" name="Science">
        <title>The Paleozoic origin of enzymatic lignin decomposition reconstructed from 31 fungal genomes.</title>
        <authorList>
            <person name="Floudas D."/>
            <person name="Binder M."/>
            <person name="Riley R."/>
            <person name="Barry K."/>
            <person name="Blanchette R.A."/>
            <person name="Henrissat B."/>
            <person name="Martinez A.T."/>
            <person name="Otillar R."/>
            <person name="Spatafora J.W."/>
            <person name="Yadav J.S."/>
            <person name="Aerts A."/>
            <person name="Benoit I."/>
            <person name="Boyd A."/>
            <person name="Carlson A."/>
            <person name="Copeland A."/>
            <person name="Coutinho P.M."/>
            <person name="de Vries R.P."/>
            <person name="Ferreira P."/>
            <person name="Findley K."/>
            <person name="Foster B."/>
            <person name="Gaskell J."/>
            <person name="Glotzer D."/>
            <person name="Gorecki P."/>
            <person name="Heitman J."/>
            <person name="Hesse C."/>
            <person name="Hori C."/>
            <person name="Igarashi K."/>
            <person name="Jurgens J.A."/>
            <person name="Kallen N."/>
            <person name="Kersten P."/>
            <person name="Kohler A."/>
            <person name="Kuees U."/>
            <person name="Kumar T.K.A."/>
            <person name="Kuo A."/>
            <person name="LaButti K."/>
            <person name="Larrondo L.F."/>
            <person name="Lindquist E."/>
            <person name="Ling A."/>
            <person name="Lombard V."/>
            <person name="Lucas S."/>
            <person name="Lundell T."/>
            <person name="Martin R."/>
            <person name="McLaughlin D.J."/>
            <person name="Morgenstern I."/>
            <person name="Morin E."/>
            <person name="Murat C."/>
            <person name="Nagy L.G."/>
            <person name="Nolan M."/>
            <person name="Ohm R.A."/>
            <person name="Patyshakuliyeva A."/>
            <person name="Rokas A."/>
            <person name="Ruiz-Duenas F.J."/>
            <person name="Sabat G."/>
            <person name="Salamov A."/>
            <person name="Samejima M."/>
            <person name="Schmutz J."/>
            <person name="Slot J.C."/>
            <person name="St John F."/>
            <person name="Stenlid J."/>
            <person name="Sun H."/>
            <person name="Sun S."/>
            <person name="Syed K."/>
            <person name="Tsang A."/>
            <person name="Wiebenga A."/>
            <person name="Young D."/>
            <person name="Pisabarro A."/>
            <person name="Eastwood D.C."/>
            <person name="Martin F."/>
            <person name="Cullen D."/>
            <person name="Grigoriev I.V."/>
            <person name="Hibbett D.S."/>
        </authorList>
    </citation>
    <scope>NUCLEOTIDE SEQUENCE [LARGE SCALE GENOMIC DNA]</scope>
    <source>
        <strain evidence="11 12">DJM-731 SS1</strain>
    </source>
</reference>
<dbReference type="InterPro" id="IPR045149">
    <property type="entry name" value="OS-9-like"/>
</dbReference>
<gene>
    <name evidence="11" type="ORF">DACRYDRAFT_113549</name>
</gene>
<dbReference type="GO" id="GO:0030968">
    <property type="term" value="P:endoplasmic reticulum unfolded protein response"/>
    <property type="evidence" value="ECO:0007669"/>
    <property type="project" value="InterPro"/>
</dbReference>
<evidence type="ECO:0000256" key="6">
    <source>
        <dbReference type="ARBA" id="ARBA00022824"/>
    </source>
</evidence>
<dbReference type="PANTHER" id="PTHR15414:SF0">
    <property type="entry name" value="ENDOPLASMIC RETICULUM LECTIN 1"/>
    <property type="match status" value="1"/>
</dbReference>
<accession>M5GGG0</accession>
<protein>
    <recommendedName>
        <fullName evidence="3">Protein OS-9 homolog</fullName>
    </recommendedName>
</protein>
<dbReference type="Pfam" id="PF07915">
    <property type="entry name" value="PRKCSH"/>
    <property type="match status" value="1"/>
</dbReference>
<feature type="region of interest" description="Disordered" evidence="8">
    <location>
        <begin position="344"/>
        <end position="379"/>
    </location>
</feature>
<evidence type="ECO:0000256" key="5">
    <source>
        <dbReference type="ARBA" id="ARBA00022734"/>
    </source>
</evidence>
<dbReference type="GO" id="GO:0005788">
    <property type="term" value="C:endoplasmic reticulum lumen"/>
    <property type="evidence" value="ECO:0007669"/>
    <property type="project" value="TreeGrafter"/>
</dbReference>
<keyword evidence="5" id="KW-0430">Lectin</keyword>
<comment type="subcellular location">
    <subcellularLocation>
        <location evidence="1">Endoplasmic reticulum membrane</location>
        <topology evidence="1">Peripheral membrane protein</topology>
        <orientation evidence="1">Lumenal side</orientation>
    </subcellularLocation>
</comment>
<sequence>MALGTLFPILILFLSTTPAYTQRGLRATNIEDIYSYPRYRVSFLNGFPVSNATAERWLKDGLEGGESEFMGENSDGWGKQGQIEGSAEDTNSPLRSRLERMALEPNQSYLCLLPSSAPSTPTPPETFPTHHSNPIASWPLLEPLNGKCFYLRQGWFTYSYCHNDQVRQFREMAHSHPHPPGGRIPEEDPNYEAYTLGVSPMHNVENWELALQIQNNLELRGTGKRYLVQTWSDGTVCDKSGRGREVEIQFHCSMTTTDGILLVKETRTCQYVLVLQTPRLCSEPGFRSERDAEPVNVVHCREVVETTPSVNLGASRTEDYVPGTPGATLDLTWADKAFAMPKDKRAQLPEGQGEDSATHGQAPADGYGQEEAKRQRGKRTMELISSLQQLLMGNPEDLQELNIQFQEGDDGAAMLIIDLGEEPIDLGDEGEDKGHQPAAGTAESKASKSMSDRFRKAMNSLASTRGQRVDDDQRFDDDGYDHEDAFQPHVLHEEL</sequence>
<evidence type="ECO:0000259" key="10">
    <source>
        <dbReference type="PROSITE" id="PS51914"/>
    </source>
</evidence>
<evidence type="ECO:0000256" key="7">
    <source>
        <dbReference type="ARBA" id="ARBA00023157"/>
    </source>
</evidence>
<organism evidence="11 12">
    <name type="scientific">Dacryopinax primogenitus (strain DJM 731)</name>
    <name type="common">Brown rot fungus</name>
    <dbReference type="NCBI Taxonomy" id="1858805"/>
    <lineage>
        <taxon>Eukaryota</taxon>
        <taxon>Fungi</taxon>
        <taxon>Dikarya</taxon>
        <taxon>Basidiomycota</taxon>
        <taxon>Agaricomycotina</taxon>
        <taxon>Dacrymycetes</taxon>
        <taxon>Dacrymycetales</taxon>
        <taxon>Dacrymycetaceae</taxon>
        <taxon>Dacryopinax</taxon>
    </lineage>
</organism>
<name>M5GGG0_DACPD</name>
<dbReference type="InterPro" id="IPR009011">
    <property type="entry name" value="Man6P_isomerase_rcpt-bd_dom_sf"/>
</dbReference>
<dbReference type="InterPro" id="IPR012913">
    <property type="entry name" value="OS9-like_dom"/>
</dbReference>
<feature type="region of interest" description="Disordered" evidence="8">
    <location>
        <begin position="64"/>
        <end position="91"/>
    </location>
</feature>
<keyword evidence="7" id="KW-1015">Disulfide bond</keyword>
<dbReference type="GO" id="GO:0005789">
    <property type="term" value="C:endoplasmic reticulum membrane"/>
    <property type="evidence" value="ECO:0007669"/>
    <property type="project" value="UniProtKB-SubCell"/>
</dbReference>
<feature type="signal peptide" evidence="9">
    <location>
        <begin position="1"/>
        <end position="21"/>
    </location>
</feature>
<evidence type="ECO:0000256" key="2">
    <source>
        <dbReference type="ARBA" id="ARBA00009918"/>
    </source>
</evidence>